<sequence length="52" mass="5177">ATRRTTGFMGVVRSTPPCDGNVLGHQAGVSAADRPTSGPGAPRNGRVVATAT</sequence>
<organism evidence="2 3">
    <name type="scientific">Marmota monax</name>
    <name type="common">Woodchuck</name>
    <dbReference type="NCBI Taxonomy" id="9995"/>
    <lineage>
        <taxon>Eukaryota</taxon>
        <taxon>Metazoa</taxon>
        <taxon>Chordata</taxon>
        <taxon>Craniata</taxon>
        <taxon>Vertebrata</taxon>
        <taxon>Euteleostomi</taxon>
        <taxon>Mammalia</taxon>
        <taxon>Eutheria</taxon>
        <taxon>Euarchontoglires</taxon>
        <taxon>Glires</taxon>
        <taxon>Rodentia</taxon>
        <taxon>Sciuromorpha</taxon>
        <taxon>Sciuridae</taxon>
        <taxon>Xerinae</taxon>
        <taxon>Marmotini</taxon>
        <taxon>Marmota</taxon>
    </lineage>
</organism>
<feature type="non-terminal residue" evidence="2">
    <location>
        <position position="1"/>
    </location>
</feature>
<protein>
    <submittedName>
        <fullName evidence="2">Uncharacterized protein</fullName>
    </submittedName>
</protein>
<keyword evidence="3" id="KW-1185">Reference proteome</keyword>
<evidence type="ECO:0000313" key="3">
    <source>
        <dbReference type="Proteomes" id="UP000335636"/>
    </source>
</evidence>
<accession>A0A5E4D219</accession>
<comment type="caution">
    <text evidence="2">The sequence shown here is derived from an EMBL/GenBank/DDBJ whole genome shotgun (WGS) entry which is preliminary data.</text>
</comment>
<name>A0A5E4D219_MARMO</name>
<dbReference type="AlphaFoldDB" id="A0A5E4D219"/>
<feature type="region of interest" description="Disordered" evidence="1">
    <location>
        <begin position="18"/>
        <end position="52"/>
    </location>
</feature>
<evidence type="ECO:0000313" key="2">
    <source>
        <dbReference type="EMBL" id="VTJ87241.1"/>
    </source>
</evidence>
<evidence type="ECO:0000256" key="1">
    <source>
        <dbReference type="SAM" id="MobiDB-lite"/>
    </source>
</evidence>
<dbReference type="Proteomes" id="UP000335636">
    <property type="component" value="Unassembled WGS sequence"/>
</dbReference>
<reference evidence="2" key="1">
    <citation type="submission" date="2019-04" db="EMBL/GenBank/DDBJ databases">
        <authorList>
            <person name="Alioto T."/>
            <person name="Alioto T."/>
        </authorList>
    </citation>
    <scope>NUCLEOTIDE SEQUENCE [LARGE SCALE GENOMIC DNA]</scope>
</reference>
<dbReference type="EMBL" id="CABDUW010002550">
    <property type="protein sequence ID" value="VTJ87241.1"/>
    <property type="molecule type" value="Genomic_DNA"/>
</dbReference>
<feature type="non-terminal residue" evidence="2">
    <location>
        <position position="52"/>
    </location>
</feature>
<proteinExistence type="predicted"/>
<gene>
    <name evidence="2" type="ORF">MONAX_5E037124</name>
</gene>